<organism evidence="13 14">
    <name type="scientific">Rhodanobacter lycopersici</name>
    <dbReference type="NCBI Taxonomy" id="3162487"/>
    <lineage>
        <taxon>Bacteria</taxon>
        <taxon>Pseudomonadati</taxon>
        <taxon>Pseudomonadota</taxon>
        <taxon>Gammaproteobacteria</taxon>
        <taxon>Lysobacterales</taxon>
        <taxon>Rhodanobacteraceae</taxon>
        <taxon>Rhodanobacter</taxon>
    </lineage>
</organism>
<evidence type="ECO:0000256" key="11">
    <source>
        <dbReference type="ARBA" id="ARBA00035585"/>
    </source>
</evidence>
<dbReference type="PANTHER" id="PTHR28259">
    <property type="entry name" value="FLUORIDE EXPORT PROTEIN 1-RELATED"/>
    <property type="match status" value="1"/>
</dbReference>
<keyword evidence="9 12" id="KW-0407">Ion channel</keyword>
<comment type="caution">
    <text evidence="13">The sequence shown here is derived from an EMBL/GenBank/DDBJ whole genome shotgun (WGS) entry which is preliminary data.</text>
</comment>
<comment type="subcellular location">
    <subcellularLocation>
        <location evidence="1 12">Cell membrane</location>
        <topology evidence="1 12">Multi-pass membrane protein</topology>
    </subcellularLocation>
</comment>
<evidence type="ECO:0000256" key="3">
    <source>
        <dbReference type="ARBA" id="ARBA00022519"/>
    </source>
</evidence>
<feature type="binding site" evidence="12">
    <location>
        <position position="76"/>
    </location>
    <ligand>
        <name>Na(+)</name>
        <dbReference type="ChEBI" id="CHEBI:29101"/>
        <note>structural</note>
    </ligand>
</feature>
<evidence type="ECO:0000256" key="6">
    <source>
        <dbReference type="ARBA" id="ARBA00023053"/>
    </source>
</evidence>
<evidence type="ECO:0000256" key="10">
    <source>
        <dbReference type="ARBA" id="ARBA00035120"/>
    </source>
</evidence>
<evidence type="ECO:0000256" key="1">
    <source>
        <dbReference type="ARBA" id="ARBA00004651"/>
    </source>
</evidence>
<keyword evidence="14" id="KW-1185">Reference proteome</keyword>
<dbReference type="RefSeq" id="WP_367853161.1">
    <property type="nucleotide sequence ID" value="NZ_JBFOHK010000001.1"/>
</dbReference>
<keyword evidence="6 12" id="KW-0915">Sodium</keyword>
<protein>
    <recommendedName>
        <fullName evidence="12">Fluoride-specific ion channel FluC</fullName>
    </recommendedName>
</protein>
<feature type="transmembrane region" description="Helical" evidence="12">
    <location>
        <begin position="39"/>
        <end position="56"/>
    </location>
</feature>
<dbReference type="NCBIfam" id="TIGR00494">
    <property type="entry name" value="crcB"/>
    <property type="match status" value="1"/>
</dbReference>
<comment type="function">
    <text evidence="12">Fluoride-specific ion channel. Important for reducing fluoride concentration in the cell, thus reducing its toxicity.</text>
</comment>
<keyword evidence="3" id="KW-0997">Cell inner membrane</keyword>
<evidence type="ECO:0000256" key="7">
    <source>
        <dbReference type="ARBA" id="ARBA00023065"/>
    </source>
</evidence>
<gene>
    <name evidence="12 13" type="primary">crcB</name>
    <name evidence="12" type="synonym">fluC</name>
    <name evidence="13" type="ORF">ABQJ54_05000</name>
</gene>
<dbReference type="HAMAP" id="MF_00454">
    <property type="entry name" value="FluC"/>
    <property type="match status" value="1"/>
</dbReference>
<evidence type="ECO:0000256" key="8">
    <source>
        <dbReference type="ARBA" id="ARBA00023136"/>
    </source>
</evidence>
<evidence type="ECO:0000256" key="4">
    <source>
        <dbReference type="ARBA" id="ARBA00022692"/>
    </source>
</evidence>
<comment type="similarity">
    <text evidence="10 12">Belongs to the fluoride channel Fluc/FEX (TC 1.A.43) family.</text>
</comment>
<evidence type="ECO:0000256" key="2">
    <source>
        <dbReference type="ARBA" id="ARBA00022475"/>
    </source>
</evidence>
<keyword evidence="8 12" id="KW-0472">Membrane</keyword>
<dbReference type="InterPro" id="IPR003691">
    <property type="entry name" value="FluC"/>
</dbReference>
<feature type="transmembrane region" description="Helical" evidence="12">
    <location>
        <begin position="68"/>
        <end position="86"/>
    </location>
</feature>
<feature type="transmembrane region" description="Helical" evidence="12">
    <location>
        <begin position="7"/>
        <end position="27"/>
    </location>
</feature>
<dbReference type="Pfam" id="PF02537">
    <property type="entry name" value="CRCB"/>
    <property type="match status" value="1"/>
</dbReference>
<dbReference type="Proteomes" id="UP001556220">
    <property type="component" value="Unassembled WGS sequence"/>
</dbReference>
<name>A0ABV3QC04_9GAMM</name>
<dbReference type="NCBIfam" id="NF010792">
    <property type="entry name" value="PRK14196.1"/>
    <property type="match status" value="1"/>
</dbReference>
<reference evidence="13 14" key="1">
    <citation type="submission" date="2024-06" db="EMBL/GenBank/DDBJ databases">
        <authorList>
            <person name="Woo H."/>
        </authorList>
    </citation>
    <scope>NUCLEOTIDE SEQUENCE [LARGE SCALE GENOMIC DNA]</scope>
    <source>
        <strain evidence="13 14">Si-c</strain>
    </source>
</reference>
<feature type="transmembrane region" description="Helical" evidence="12">
    <location>
        <begin position="98"/>
        <end position="122"/>
    </location>
</feature>
<evidence type="ECO:0000256" key="12">
    <source>
        <dbReference type="HAMAP-Rule" id="MF_00454"/>
    </source>
</evidence>
<sequence>MNFSGFLAVGLGGLLGCWLRWILAVLLNHLFPNLPPGTLAANLIGGLLMGCLMGVFERFQTLPQAVRLFAATGFLGGLTTFSTFSAEANTLILRGQYMWFGLHVAAHLFGTLSLTLFGIFLVRSILHRSTTAH</sequence>
<keyword evidence="2 12" id="KW-1003">Cell membrane</keyword>
<keyword evidence="12" id="KW-0479">Metal-binding</keyword>
<proteinExistence type="inferred from homology"/>
<keyword evidence="4 12" id="KW-0812">Transmembrane</keyword>
<evidence type="ECO:0000313" key="13">
    <source>
        <dbReference type="EMBL" id="MEW9571099.1"/>
    </source>
</evidence>
<accession>A0ABV3QC04</accession>
<dbReference type="EMBL" id="JBFOHK010000001">
    <property type="protein sequence ID" value="MEW9571099.1"/>
    <property type="molecule type" value="Genomic_DNA"/>
</dbReference>
<keyword evidence="7 12" id="KW-0406">Ion transport</keyword>
<evidence type="ECO:0000313" key="14">
    <source>
        <dbReference type="Proteomes" id="UP001556220"/>
    </source>
</evidence>
<keyword evidence="12" id="KW-0813">Transport</keyword>
<dbReference type="PANTHER" id="PTHR28259:SF1">
    <property type="entry name" value="FLUORIDE EXPORT PROTEIN 1-RELATED"/>
    <property type="match status" value="1"/>
</dbReference>
<comment type="catalytic activity">
    <reaction evidence="11">
        <text>fluoride(in) = fluoride(out)</text>
        <dbReference type="Rhea" id="RHEA:76159"/>
        <dbReference type="ChEBI" id="CHEBI:17051"/>
    </reaction>
    <physiologicalReaction direction="left-to-right" evidence="11">
        <dbReference type="Rhea" id="RHEA:76160"/>
    </physiologicalReaction>
</comment>
<evidence type="ECO:0000256" key="9">
    <source>
        <dbReference type="ARBA" id="ARBA00023303"/>
    </source>
</evidence>
<evidence type="ECO:0000256" key="5">
    <source>
        <dbReference type="ARBA" id="ARBA00022989"/>
    </source>
</evidence>
<keyword evidence="5 12" id="KW-1133">Transmembrane helix</keyword>
<feature type="binding site" evidence="12">
    <location>
        <position position="79"/>
    </location>
    <ligand>
        <name>Na(+)</name>
        <dbReference type="ChEBI" id="CHEBI:29101"/>
        <note>structural</note>
    </ligand>
</feature>
<comment type="activity regulation">
    <text evidence="12">Na(+) is not transported, but it plays an essential structural role and its presence is essential for fluoride channel function.</text>
</comment>